<dbReference type="PANTHER" id="PTHR13866:SF29">
    <property type="entry name" value="FOLLISTATIN"/>
    <property type="match status" value="1"/>
</dbReference>
<feature type="domain" description="Kazal-like" evidence="6">
    <location>
        <begin position="307"/>
        <end position="360"/>
    </location>
</feature>
<dbReference type="FunFam" id="3.90.290.10:FF:000013">
    <property type="entry name" value="Follistatin a"/>
    <property type="match status" value="1"/>
</dbReference>
<evidence type="ECO:0000313" key="7">
    <source>
        <dbReference type="EMBL" id="CAD7405685.1"/>
    </source>
</evidence>
<feature type="domain" description="TB" evidence="5">
    <location>
        <begin position="147"/>
        <end position="185"/>
    </location>
</feature>
<evidence type="ECO:0000259" key="6">
    <source>
        <dbReference type="PROSITE" id="PS51465"/>
    </source>
</evidence>
<dbReference type="SUPFAM" id="SSF57581">
    <property type="entry name" value="TB module/8-cys domain"/>
    <property type="match status" value="1"/>
</dbReference>
<dbReference type="InterPro" id="IPR036773">
    <property type="entry name" value="TB_dom_sf"/>
</dbReference>
<keyword evidence="2" id="KW-0677">Repeat</keyword>
<dbReference type="GO" id="GO:0005509">
    <property type="term" value="F:calcium ion binding"/>
    <property type="evidence" value="ECO:0007669"/>
    <property type="project" value="TreeGrafter"/>
</dbReference>
<dbReference type="InterPro" id="IPR002350">
    <property type="entry name" value="Kazal_dom"/>
</dbReference>
<dbReference type="SMART" id="SM00280">
    <property type="entry name" value="KAZAL"/>
    <property type="match status" value="2"/>
</dbReference>
<dbReference type="GO" id="GO:0005615">
    <property type="term" value="C:extracellular space"/>
    <property type="evidence" value="ECO:0007669"/>
    <property type="project" value="TreeGrafter"/>
</dbReference>
<dbReference type="Pfam" id="PF07648">
    <property type="entry name" value="Kazal_2"/>
    <property type="match status" value="2"/>
</dbReference>
<accession>A0A7R9H1I9</accession>
<keyword evidence="3" id="KW-1015">Disulfide bond</keyword>
<sequence length="389" mass="42961">MSFHYHARACTARATVLSLLGSLAFLPTPSIVRMRTTAKHHVTGTRSYHSLLLLDNLEQHVYGAEKPPGYAFGYPCLVLDVTLVLNWLTDDGWTGVRILVKSSEGSSLNCFPLSFHTNAGKTFERECRIDAFVHAMNLLLASLFRRGNCWSAMVRNGRCTELLSQKVSKEECCASNSVATAWSVEDMDAGTLFFWRVLGGGVPCYACKESCAGVHCGEGKKCVVRKGRPKCVCSPDCRGKNRHKGPVCGTDGRSYRTICRLRKRACRKKTSSLAIAYYGHCQSSCDRIHCPTGKHCLLDQNLTPHCVKCSQRCPSVAATGGTKMVCGTDDTTYQSACHLREAACHKGKAIPVAYKGRCKRKPQVEGRRHQHHPAVDCVWYSLIDISFTT</sequence>
<name>A0A7R9H1I9_TIMCR</name>
<dbReference type="InterPro" id="IPR036058">
    <property type="entry name" value="Kazal_dom_sf"/>
</dbReference>
<evidence type="ECO:0000256" key="1">
    <source>
        <dbReference type="ARBA" id="ARBA00022729"/>
    </source>
</evidence>
<dbReference type="SUPFAM" id="SSF100895">
    <property type="entry name" value="Kazal-type serine protease inhibitors"/>
    <property type="match status" value="2"/>
</dbReference>
<dbReference type="InterPro" id="IPR003645">
    <property type="entry name" value="Fol_N"/>
</dbReference>
<dbReference type="AlphaFoldDB" id="A0A7R9H1I9"/>
<feature type="domain" description="Kazal-like" evidence="6">
    <location>
        <begin position="232"/>
        <end position="283"/>
    </location>
</feature>
<proteinExistence type="predicted"/>
<protein>
    <recommendedName>
        <fullName evidence="8">Follistatin</fullName>
    </recommendedName>
</protein>
<organism evidence="7">
    <name type="scientific">Timema cristinae</name>
    <name type="common">Walking stick</name>
    <dbReference type="NCBI Taxonomy" id="61476"/>
    <lineage>
        <taxon>Eukaryota</taxon>
        <taxon>Metazoa</taxon>
        <taxon>Ecdysozoa</taxon>
        <taxon>Arthropoda</taxon>
        <taxon>Hexapoda</taxon>
        <taxon>Insecta</taxon>
        <taxon>Pterygota</taxon>
        <taxon>Neoptera</taxon>
        <taxon>Polyneoptera</taxon>
        <taxon>Phasmatodea</taxon>
        <taxon>Timematodea</taxon>
        <taxon>Timematoidea</taxon>
        <taxon>Timematidae</taxon>
        <taxon>Timema</taxon>
    </lineage>
</organism>
<dbReference type="PANTHER" id="PTHR13866">
    <property type="entry name" value="SPARC OSTEONECTIN"/>
    <property type="match status" value="1"/>
</dbReference>
<evidence type="ECO:0008006" key="8">
    <source>
        <dbReference type="Google" id="ProtNLM"/>
    </source>
</evidence>
<dbReference type="InterPro" id="IPR017878">
    <property type="entry name" value="TB_dom"/>
</dbReference>
<gene>
    <name evidence="7" type="ORF">TCEB3V08_LOCUS8102</name>
</gene>
<reference evidence="7" key="1">
    <citation type="submission" date="2020-11" db="EMBL/GenBank/DDBJ databases">
        <authorList>
            <person name="Tran Van P."/>
        </authorList>
    </citation>
    <scope>NUCLEOTIDE SEQUENCE</scope>
</reference>
<dbReference type="PROSITE" id="PS51364">
    <property type="entry name" value="TB"/>
    <property type="match status" value="1"/>
</dbReference>
<dbReference type="GO" id="GO:0050840">
    <property type="term" value="F:extracellular matrix binding"/>
    <property type="evidence" value="ECO:0007669"/>
    <property type="project" value="TreeGrafter"/>
</dbReference>
<keyword evidence="1" id="KW-0732">Signal</keyword>
<dbReference type="EMBL" id="OC319525">
    <property type="protein sequence ID" value="CAD7405685.1"/>
    <property type="molecule type" value="Genomic_DNA"/>
</dbReference>
<dbReference type="Gene3D" id="3.30.60.30">
    <property type="match status" value="2"/>
</dbReference>
<dbReference type="Gene3D" id="3.90.290.10">
    <property type="entry name" value="TGF-beta binding (TB) domain"/>
    <property type="match status" value="1"/>
</dbReference>
<evidence type="ECO:0000256" key="2">
    <source>
        <dbReference type="ARBA" id="ARBA00022737"/>
    </source>
</evidence>
<keyword evidence="4" id="KW-0325">Glycoprotein</keyword>
<evidence type="ECO:0000256" key="3">
    <source>
        <dbReference type="ARBA" id="ARBA00023157"/>
    </source>
</evidence>
<evidence type="ECO:0000259" key="5">
    <source>
        <dbReference type="PROSITE" id="PS51364"/>
    </source>
</evidence>
<dbReference type="Pfam" id="PF21333">
    <property type="entry name" value="FST_N"/>
    <property type="match status" value="1"/>
</dbReference>
<evidence type="ECO:0000256" key="4">
    <source>
        <dbReference type="ARBA" id="ARBA00023180"/>
    </source>
</evidence>
<dbReference type="SMART" id="SM00274">
    <property type="entry name" value="FOLN"/>
    <property type="match status" value="2"/>
</dbReference>
<dbReference type="PROSITE" id="PS51465">
    <property type="entry name" value="KAZAL_2"/>
    <property type="match status" value="2"/>
</dbReference>
<dbReference type="GO" id="GO:0005518">
    <property type="term" value="F:collagen binding"/>
    <property type="evidence" value="ECO:0007669"/>
    <property type="project" value="TreeGrafter"/>
</dbReference>
<dbReference type="CDD" id="cd00104">
    <property type="entry name" value="KAZAL_FS"/>
    <property type="match status" value="1"/>
</dbReference>